<evidence type="ECO:0000313" key="2">
    <source>
        <dbReference type="EMBL" id="CAM08512.1"/>
    </source>
</evidence>
<keyword evidence="1" id="KW-0732">Signal</keyword>
<organism evidence="2 3">
    <name type="scientific">Neisseria meningitidis serogroup A / serotype 4A (strain DSM 15465 / Z2491)</name>
    <dbReference type="NCBI Taxonomy" id="122587"/>
    <lineage>
        <taxon>Bacteria</taxon>
        <taxon>Pseudomonadati</taxon>
        <taxon>Pseudomonadota</taxon>
        <taxon>Betaproteobacteria</taxon>
        <taxon>Neisseriales</taxon>
        <taxon>Neisseriaceae</taxon>
        <taxon>Neisseria</taxon>
    </lineage>
</organism>
<proteinExistence type="predicted"/>
<evidence type="ECO:0000313" key="3">
    <source>
        <dbReference type="Proteomes" id="UP000000626"/>
    </source>
</evidence>
<feature type="signal peptide" evidence="1">
    <location>
        <begin position="1"/>
        <end position="23"/>
    </location>
</feature>
<name>A0A0U1RIX3_NEIMA</name>
<dbReference type="EMBL" id="AL157959">
    <property type="protein sequence ID" value="CAM08512.1"/>
    <property type="molecule type" value="Genomic_DNA"/>
</dbReference>
<dbReference type="PIRSF" id="PIRSF020555">
    <property type="entry name" value="UCP020555"/>
    <property type="match status" value="1"/>
</dbReference>
<dbReference type="AlphaFoldDB" id="A0A0U1RIX3"/>
<dbReference type="PROSITE" id="PS51257">
    <property type="entry name" value="PROKAR_LIPOPROTEIN"/>
    <property type="match status" value="1"/>
</dbReference>
<dbReference type="Pfam" id="PF16068">
    <property type="entry name" value="DUF4810"/>
    <property type="match status" value="1"/>
</dbReference>
<dbReference type="Proteomes" id="UP000000626">
    <property type="component" value="Chromosome"/>
</dbReference>
<dbReference type="EnsemblBacteria" id="CAM08512">
    <property type="protein sequence ID" value="CAM08512"/>
    <property type="gene ID" value="NMA1334"/>
</dbReference>
<reference evidence="2 3" key="1">
    <citation type="journal article" date="2000" name="Nature">
        <title>Complete DNA sequence of a serogroup A strain of Neisseria meningitidis Z2491.</title>
        <authorList>
            <person name="Parkhill J."/>
            <person name="Achtman M."/>
            <person name="James K.D."/>
            <person name="Bentley S.D."/>
            <person name="Churcher C."/>
            <person name="Klee S.R."/>
            <person name="Morelli G."/>
            <person name="Basham D."/>
            <person name="Brown D."/>
            <person name="Chillingworth T."/>
            <person name="Davies R.M."/>
            <person name="Davis P."/>
            <person name="Devlin K."/>
            <person name="Feltwell T."/>
            <person name="Hamlin N."/>
            <person name="Holroyd S."/>
            <person name="Jagels K."/>
            <person name="Leather S."/>
            <person name="Moule S."/>
            <person name="Mungall K."/>
            <person name="Quail M.A."/>
            <person name="Rajandream M.A."/>
            <person name="Rutherford K.M."/>
            <person name="Simmonds M."/>
            <person name="Skelton J."/>
            <person name="Whitehead S."/>
            <person name="Spratt B.G."/>
            <person name="Barrell B.G."/>
        </authorList>
    </citation>
    <scope>NUCLEOTIDE SEQUENCE [LARGE SCALE GENOMIC DNA]</scope>
    <source>
        <strain evidence="3">DSM 15465 / Z2491</strain>
    </source>
</reference>
<sequence length="123" mass="13496">MMNPKTLSRLSLCAAVLALTACGGNGQKSLYYYGGYPDTVYEGLKNDDTSLGKQTEKMEKYFVEAGNKKMNAAPGAHAHLGLLLSRSGDKEGAFRQFEEEKRLFPESGVFMDFLMKTGKGGKR</sequence>
<feature type="chain" id="PRO_5006714226" evidence="1">
    <location>
        <begin position="24"/>
        <end position="123"/>
    </location>
</feature>
<dbReference type="HOGENOM" id="CLU_139008_1_1_4"/>
<accession>A0A0U1RIX3</accession>
<gene>
    <name evidence="2" type="ordered locus">NMA1334</name>
</gene>
<evidence type="ECO:0000256" key="1">
    <source>
        <dbReference type="SAM" id="SignalP"/>
    </source>
</evidence>
<protein>
    <submittedName>
        <fullName evidence="2">Periplasmic protein</fullName>
    </submittedName>
</protein>
<dbReference type="InterPro" id="IPR014508">
    <property type="entry name" value="UCP020555_TPR-like"/>
</dbReference>
<dbReference type="KEGG" id="nma:NMA1334"/>